<feature type="domain" description="PIN" evidence="2">
    <location>
        <begin position="2"/>
        <end position="110"/>
    </location>
</feature>
<dbReference type="AlphaFoldDB" id="A0A1P9X0R0"/>
<sequence length="166" mass="18535">MKIVIDTTDFISALIGKKHREKLGVVLANPAIELFGDDTLLNELTEVAHREKFRKYVSIEEVDLFLDVIKARLTIIKTTSIISDSPDPDDNYLLALAIDAQADYLITGNKVDLLALNPYKGIQVVRLQEFLDTPSSRKRFKESPLPLGRGGIEPPGRAKYVDAKKT</sequence>
<dbReference type="InterPro" id="IPR029060">
    <property type="entry name" value="PIN-like_dom_sf"/>
</dbReference>
<reference evidence="3 4" key="1">
    <citation type="submission" date="2016-01" db="EMBL/GenBank/DDBJ databases">
        <authorList>
            <person name="Oliw E.H."/>
        </authorList>
    </citation>
    <scope>NUCLEOTIDE SEQUENCE [LARGE SCALE GENOMIC DNA]</scope>
    <source>
        <strain evidence="3 4">DY10</strain>
    </source>
</reference>
<dbReference type="NCBIfam" id="TIGR00305">
    <property type="entry name" value="putative toxin-antitoxin system toxin component, PIN family"/>
    <property type="match status" value="1"/>
</dbReference>
<evidence type="ECO:0000256" key="1">
    <source>
        <dbReference type="SAM" id="MobiDB-lite"/>
    </source>
</evidence>
<dbReference type="RefSeq" id="WP_077132682.1">
    <property type="nucleotide sequence ID" value="NZ_CP014263.1"/>
</dbReference>
<dbReference type="PANTHER" id="PTHR34610">
    <property type="entry name" value="SSL7007 PROTEIN"/>
    <property type="match status" value="1"/>
</dbReference>
<gene>
    <name evidence="3" type="ORF">AWR27_18980</name>
</gene>
<dbReference type="OrthoDB" id="597986at2"/>
<keyword evidence="4" id="KW-1185">Reference proteome</keyword>
<dbReference type="PANTHER" id="PTHR34610:SF3">
    <property type="entry name" value="SSL7007 PROTEIN"/>
    <property type="match status" value="1"/>
</dbReference>
<dbReference type="STRING" id="1178516.AWR27_18980"/>
<evidence type="ECO:0000313" key="4">
    <source>
        <dbReference type="Proteomes" id="UP000187941"/>
    </source>
</evidence>
<protein>
    <recommendedName>
        <fullName evidence="2">PIN domain-containing protein</fullName>
    </recommendedName>
</protein>
<name>A0A1P9X0R0_9BACT</name>
<dbReference type="InterPro" id="IPR002716">
    <property type="entry name" value="PIN_dom"/>
</dbReference>
<accession>A0A1P9X0R0</accession>
<dbReference type="Pfam" id="PF13470">
    <property type="entry name" value="PIN_3"/>
    <property type="match status" value="1"/>
</dbReference>
<dbReference type="InterPro" id="IPR002850">
    <property type="entry name" value="PIN_toxin-like"/>
</dbReference>
<dbReference type="SUPFAM" id="SSF88723">
    <property type="entry name" value="PIN domain-like"/>
    <property type="match status" value="1"/>
</dbReference>
<organism evidence="3 4">
    <name type="scientific">Spirosoma montaniterrae</name>
    <dbReference type="NCBI Taxonomy" id="1178516"/>
    <lineage>
        <taxon>Bacteria</taxon>
        <taxon>Pseudomonadati</taxon>
        <taxon>Bacteroidota</taxon>
        <taxon>Cytophagia</taxon>
        <taxon>Cytophagales</taxon>
        <taxon>Cytophagaceae</taxon>
        <taxon>Spirosoma</taxon>
    </lineage>
</organism>
<evidence type="ECO:0000259" key="2">
    <source>
        <dbReference type="Pfam" id="PF13470"/>
    </source>
</evidence>
<dbReference type="Proteomes" id="UP000187941">
    <property type="component" value="Chromosome"/>
</dbReference>
<evidence type="ECO:0000313" key="3">
    <source>
        <dbReference type="EMBL" id="AQG81219.1"/>
    </source>
</evidence>
<dbReference type="KEGG" id="smon:AWR27_18980"/>
<proteinExistence type="predicted"/>
<dbReference type="EMBL" id="CP014263">
    <property type="protein sequence ID" value="AQG81219.1"/>
    <property type="molecule type" value="Genomic_DNA"/>
</dbReference>
<feature type="region of interest" description="Disordered" evidence="1">
    <location>
        <begin position="137"/>
        <end position="166"/>
    </location>
</feature>